<dbReference type="EMBL" id="BNAH01000021">
    <property type="protein sequence ID" value="GHF02639.1"/>
    <property type="molecule type" value="Genomic_DNA"/>
</dbReference>
<accession>A0ABQ3J7B2</accession>
<organism evidence="1 2">
    <name type="scientific">Thalassotalea profundi</name>
    <dbReference type="NCBI Taxonomy" id="2036687"/>
    <lineage>
        <taxon>Bacteria</taxon>
        <taxon>Pseudomonadati</taxon>
        <taxon>Pseudomonadota</taxon>
        <taxon>Gammaproteobacteria</taxon>
        <taxon>Alteromonadales</taxon>
        <taxon>Colwelliaceae</taxon>
        <taxon>Thalassotalea</taxon>
    </lineage>
</organism>
<evidence type="ECO:0000313" key="1">
    <source>
        <dbReference type="EMBL" id="GHF02639.1"/>
    </source>
</evidence>
<sequence length="98" mass="11287">MLSGELLNIMRLFIEPSIYENFSTSLEIEKVINQLSLGQLDGNREIYVASCFFTAVSEALEVSVKKIRDHDIKLELVNLHNELKHLQIMLCITEEVQH</sequence>
<name>A0ABQ3J7B2_9GAMM</name>
<comment type="caution">
    <text evidence="1">The sequence shown here is derived from an EMBL/GenBank/DDBJ whole genome shotgun (WGS) entry which is preliminary data.</text>
</comment>
<proteinExistence type="predicted"/>
<protein>
    <submittedName>
        <fullName evidence="1">Uncharacterized protein</fullName>
    </submittedName>
</protein>
<evidence type="ECO:0000313" key="2">
    <source>
        <dbReference type="Proteomes" id="UP000626370"/>
    </source>
</evidence>
<keyword evidence="2" id="KW-1185">Reference proteome</keyword>
<dbReference type="RefSeq" id="WP_189379624.1">
    <property type="nucleotide sequence ID" value="NZ_BNAH01000021.1"/>
</dbReference>
<dbReference type="Proteomes" id="UP000626370">
    <property type="component" value="Unassembled WGS sequence"/>
</dbReference>
<gene>
    <name evidence="1" type="ORF">GCM10011501_34990</name>
</gene>
<reference evidence="2" key="1">
    <citation type="journal article" date="2019" name="Int. J. Syst. Evol. Microbiol.">
        <title>The Global Catalogue of Microorganisms (GCM) 10K type strain sequencing project: providing services to taxonomists for standard genome sequencing and annotation.</title>
        <authorList>
            <consortium name="The Broad Institute Genomics Platform"/>
            <consortium name="The Broad Institute Genome Sequencing Center for Infectious Disease"/>
            <person name="Wu L."/>
            <person name="Ma J."/>
        </authorList>
    </citation>
    <scope>NUCLEOTIDE SEQUENCE [LARGE SCALE GENOMIC DNA]</scope>
    <source>
        <strain evidence="2">CGMCC 1.15922</strain>
    </source>
</reference>